<sequence length="131" mass="14058">MPIKTSPVPPTARILPILWLAATLAALAFAATATAAEGERLSGDEIQQQVWGHRVQGAMAGGQQYDEVYRQDGKIEGDGYTGQATIVDDRMCFDYGDGQPACYGVRHDGDESIEWLDGNEVVGEGELSNAE</sequence>
<comment type="caution">
    <text evidence="2">The sequence shown here is derived from an EMBL/GenBank/DDBJ whole genome shotgun (WGS) entry which is preliminary data.</text>
</comment>
<protein>
    <submittedName>
        <fullName evidence="2">Uncharacterized protein</fullName>
    </submittedName>
</protein>
<feature type="signal peptide" evidence="1">
    <location>
        <begin position="1"/>
        <end position="35"/>
    </location>
</feature>
<dbReference type="Proteomes" id="UP001162135">
    <property type="component" value="Unassembled WGS sequence"/>
</dbReference>
<organism evidence="2 3">
    <name type="scientific">Salinicola acroporae</name>
    <dbReference type="NCBI Taxonomy" id="1541440"/>
    <lineage>
        <taxon>Bacteria</taxon>
        <taxon>Pseudomonadati</taxon>
        <taxon>Pseudomonadota</taxon>
        <taxon>Gammaproteobacteria</taxon>
        <taxon>Oceanospirillales</taxon>
        <taxon>Halomonadaceae</taxon>
        <taxon>Salinicola</taxon>
    </lineage>
</organism>
<reference evidence="2" key="1">
    <citation type="journal article" date="2015" name="Antonie Van Leeuwenhoek">
        <title>Comparative 16S rRNA signatures and multilocus sequence analysis for the genus Salinicola and description of Salinicola acroporae sp. nov., isolated from coral Acropora digitifera.</title>
        <authorList>
            <person name="Lepcha R.T."/>
            <person name="Poddar A."/>
            <person name="Schumann P."/>
            <person name="Das S.K."/>
        </authorList>
    </citation>
    <scope>NUCLEOTIDE SEQUENCE</scope>
    <source>
        <strain evidence="2">S4-41</strain>
    </source>
</reference>
<evidence type="ECO:0000313" key="3">
    <source>
        <dbReference type="Proteomes" id="UP001162135"/>
    </source>
</evidence>
<proteinExistence type="predicted"/>
<accession>A0ABT6I987</accession>
<name>A0ABT6I987_9GAMM</name>
<dbReference type="EMBL" id="PGFS01000001">
    <property type="protein sequence ID" value="MDH4574254.1"/>
    <property type="molecule type" value="Genomic_DNA"/>
</dbReference>
<keyword evidence="3" id="KW-1185">Reference proteome</keyword>
<gene>
    <name evidence="2" type="ORF">CUR86_18755</name>
</gene>
<reference evidence="2" key="2">
    <citation type="submission" date="2017-11" db="EMBL/GenBank/DDBJ databases">
        <authorList>
            <person name="Das S.K."/>
        </authorList>
    </citation>
    <scope>NUCLEOTIDE SEQUENCE</scope>
    <source>
        <strain evidence="2">S4-41</strain>
    </source>
</reference>
<feature type="chain" id="PRO_5047098733" evidence="1">
    <location>
        <begin position="36"/>
        <end position="131"/>
    </location>
</feature>
<dbReference type="RefSeq" id="WP_110714779.1">
    <property type="nucleotide sequence ID" value="NZ_PGFS01000001.1"/>
</dbReference>
<evidence type="ECO:0000256" key="1">
    <source>
        <dbReference type="SAM" id="SignalP"/>
    </source>
</evidence>
<evidence type="ECO:0000313" key="2">
    <source>
        <dbReference type="EMBL" id="MDH4574254.1"/>
    </source>
</evidence>
<keyword evidence="1" id="KW-0732">Signal</keyword>